<accession>A0AA88D892</accession>
<keyword evidence="3" id="KW-1185">Reference proteome</keyword>
<proteinExistence type="predicted"/>
<keyword evidence="1" id="KW-0472">Membrane</keyword>
<evidence type="ECO:0000313" key="2">
    <source>
        <dbReference type="EMBL" id="GMN49598.1"/>
    </source>
</evidence>
<dbReference type="EMBL" id="BTGU01000031">
    <property type="protein sequence ID" value="GMN49598.1"/>
    <property type="molecule type" value="Genomic_DNA"/>
</dbReference>
<reference evidence="2" key="1">
    <citation type="submission" date="2023-07" db="EMBL/GenBank/DDBJ databases">
        <title>draft genome sequence of fig (Ficus carica).</title>
        <authorList>
            <person name="Takahashi T."/>
            <person name="Nishimura K."/>
        </authorList>
    </citation>
    <scope>NUCLEOTIDE SEQUENCE</scope>
</reference>
<organism evidence="2 3">
    <name type="scientific">Ficus carica</name>
    <name type="common">Common fig</name>
    <dbReference type="NCBI Taxonomy" id="3494"/>
    <lineage>
        <taxon>Eukaryota</taxon>
        <taxon>Viridiplantae</taxon>
        <taxon>Streptophyta</taxon>
        <taxon>Embryophyta</taxon>
        <taxon>Tracheophyta</taxon>
        <taxon>Spermatophyta</taxon>
        <taxon>Magnoliopsida</taxon>
        <taxon>eudicotyledons</taxon>
        <taxon>Gunneridae</taxon>
        <taxon>Pentapetalae</taxon>
        <taxon>rosids</taxon>
        <taxon>fabids</taxon>
        <taxon>Rosales</taxon>
        <taxon>Moraceae</taxon>
        <taxon>Ficeae</taxon>
        <taxon>Ficus</taxon>
    </lineage>
</organism>
<feature type="transmembrane region" description="Helical" evidence="1">
    <location>
        <begin position="20"/>
        <end position="40"/>
    </location>
</feature>
<evidence type="ECO:0000256" key="1">
    <source>
        <dbReference type="SAM" id="Phobius"/>
    </source>
</evidence>
<comment type="caution">
    <text evidence="2">The sequence shown here is derived from an EMBL/GenBank/DDBJ whole genome shotgun (WGS) entry which is preliminary data.</text>
</comment>
<evidence type="ECO:0000313" key="3">
    <source>
        <dbReference type="Proteomes" id="UP001187192"/>
    </source>
</evidence>
<keyword evidence="1" id="KW-1133">Transmembrane helix</keyword>
<sequence length="99" mass="11306">MVSSDHSSSSQAGSLSALMYWMRFTHTILKVFSLVLVLDLRNSFVFNLEKEVLPQKSLDLAYIAWMRTDQAIMAWLLVSIQRSKSKVMQFAVPAYMRSG</sequence>
<gene>
    <name evidence="2" type="ORF">TIFTF001_018770</name>
</gene>
<dbReference type="AlphaFoldDB" id="A0AA88D892"/>
<protein>
    <submittedName>
        <fullName evidence="2">Uncharacterized protein</fullName>
    </submittedName>
</protein>
<name>A0AA88D892_FICCA</name>
<keyword evidence="1" id="KW-0812">Transmembrane</keyword>
<dbReference type="Proteomes" id="UP001187192">
    <property type="component" value="Unassembled WGS sequence"/>
</dbReference>